<dbReference type="Gene3D" id="3.30.420.40">
    <property type="match status" value="2"/>
</dbReference>
<reference evidence="8 9" key="1">
    <citation type="journal article" date="2005" name="Nature">
        <title>The genome of the social amoeba Dictyostelium discoideum.</title>
        <authorList>
            <consortium name="The Dictyostelium discoideum Sequencing Consortium"/>
            <person name="Eichinger L."/>
            <person name="Pachebat J.A."/>
            <person name="Glockner G."/>
            <person name="Rajandream M.A."/>
            <person name="Sucgang R."/>
            <person name="Berriman M."/>
            <person name="Song J."/>
            <person name="Olsen R."/>
            <person name="Szafranski K."/>
            <person name="Xu Q."/>
            <person name="Tunggal B."/>
            <person name="Kummerfeld S."/>
            <person name="Madera M."/>
            <person name="Konfortov B.A."/>
            <person name="Rivero F."/>
            <person name="Bankier A.T."/>
            <person name="Lehmann R."/>
            <person name="Hamlin N."/>
            <person name="Davies R."/>
            <person name="Gaudet P."/>
            <person name="Fey P."/>
            <person name="Pilcher K."/>
            <person name="Chen G."/>
            <person name="Saunders D."/>
            <person name="Sodergren E."/>
            <person name="Davis P."/>
            <person name="Kerhornou A."/>
            <person name="Nie X."/>
            <person name="Hall N."/>
            <person name="Anjard C."/>
            <person name="Hemphill L."/>
            <person name="Bason N."/>
            <person name="Farbrother P."/>
            <person name="Desany B."/>
            <person name="Just E."/>
            <person name="Morio T."/>
            <person name="Rost R."/>
            <person name="Churcher C."/>
            <person name="Cooper J."/>
            <person name="Haydock S."/>
            <person name="van Driessche N."/>
            <person name="Cronin A."/>
            <person name="Goodhead I."/>
            <person name="Muzny D."/>
            <person name="Mourier T."/>
            <person name="Pain A."/>
            <person name="Lu M."/>
            <person name="Harper D."/>
            <person name="Lindsay R."/>
            <person name="Hauser H."/>
            <person name="James K."/>
            <person name="Quiles M."/>
            <person name="Madan Babu M."/>
            <person name="Saito T."/>
            <person name="Buchrieser C."/>
            <person name="Wardroper A."/>
            <person name="Felder M."/>
            <person name="Thangavelu M."/>
            <person name="Johnson D."/>
            <person name="Knights A."/>
            <person name="Loulseged H."/>
            <person name="Mungall K."/>
            <person name="Oliver K."/>
            <person name="Price C."/>
            <person name="Quail M.A."/>
            <person name="Urushihara H."/>
            <person name="Hernandez J."/>
            <person name="Rabbinowitsch E."/>
            <person name="Steffen D."/>
            <person name="Sanders M."/>
            <person name="Ma J."/>
            <person name="Kohara Y."/>
            <person name="Sharp S."/>
            <person name="Simmonds M."/>
            <person name="Spiegler S."/>
            <person name="Tivey A."/>
            <person name="Sugano S."/>
            <person name="White B."/>
            <person name="Walker D."/>
            <person name="Woodward J."/>
            <person name="Winckler T."/>
            <person name="Tanaka Y."/>
            <person name="Shaulsky G."/>
            <person name="Schleicher M."/>
            <person name="Weinstock G."/>
            <person name="Rosenthal A."/>
            <person name="Cox E.C."/>
            <person name="Chisholm R.L."/>
            <person name="Gibbs R."/>
            <person name="Loomis W.F."/>
            <person name="Platzer M."/>
            <person name="Kay R.R."/>
            <person name="Williams J."/>
            <person name="Dear P.H."/>
            <person name="Noegel A.A."/>
            <person name="Barrell B."/>
            <person name="Kuspa A."/>
        </authorList>
    </citation>
    <scope>NUCLEOTIDE SEQUENCE [LARGE SCALE GENOMIC DNA]</scope>
    <source>
        <strain evidence="8 9">AX4</strain>
    </source>
</reference>
<keyword evidence="2" id="KW-0963">Cytoplasm</keyword>
<evidence type="ECO:0000256" key="1">
    <source>
        <dbReference type="ARBA" id="ARBA00004245"/>
    </source>
</evidence>
<dbReference type="SMR" id="Q55DS6"/>
<dbReference type="PhylomeDB" id="Q55DS6"/>
<dbReference type="SUPFAM" id="SSF53067">
    <property type="entry name" value="Actin-like ATPase domain"/>
    <property type="match status" value="2"/>
</dbReference>
<keyword evidence="3" id="KW-0547">Nucleotide-binding</keyword>
<keyword evidence="4" id="KW-0067">ATP-binding</keyword>
<dbReference type="PaxDb" id="44689-DDB0234014"/>
<organism evidence="8 9">
    <name type="scientific">Dictyostelium discoideum</name>
    <name type="common">Social amoeba</name>
    <dbReference type="NCBI Taxonomy" id="44689"/>
    <lineage>
        <taxon>Eukaryota</taxon>
        <taxon>Amoebozoa</taxon>
        <taxon>Evosea</taxon>
        <taxon>Eumycetozoa</taxon>
        <taxon>Dictyostelia</taxon>
        <taxon>Dictyosteliales</taxon>
        <taxon>Dictyosteliaceae</taxon>
        <taxon>Dictyostelium</taxon>
    </lineage>
</organism>
<dbReference type="SMART" id="SM00268">
    <property type="entry name" value="ACTIN"/>
    <property type="match status" value="1"/>
</dbReference>
<protein>
    <submittedName>
        <fullName evidence="8">Uncharacterized protein</fullName>
    </submittedName>
</protein>
<evidence type="ECO:0000313" key="9">
    <source>
        <dbReference type="Proteomes" id="UP000002195"/>
    </source>
</evidence>
<evidence type="ECO:0000256" key="3">
    <source>
        <dbReference type="ARBA" id="ARBA00022741"/>
    </source>
</evidence>
<dbReference type="HOGENOM" id="CLU_027965_0_2_1"/>
<evidence type="ECO:0000256" key="4">
    <source>
        <dbReference type="ARBA" id="ARBA00022840"/>
    </source>
</evidence>
<dbReference type="Gene3D" id="3.90.640.10">
    <property type="entry name" value="Actin, Chain A, domain 4"/>
    <property type="match status" value="1"/>
</dbReference>
<comment type="subcellular location">
    <subcellularLocation>
        <location evidence="1">Cytoplasm</location>
        <location evidence="1">Cytoskeleton</location>
    </subcellularLocation>
</comment>
<keyword evidence="5" id="KW-0206">Cytoskeleton</keyword>
<dbReference type="AlphaFoldDB" id="Q55DS6"/>
<comment type="similarity">
    <text evidence="7">Belongs to the actin family.</text>
</comment>
<dbReference type="PANTHER" id="PTHR11937">
    <property type="entry name" value="ACTIN"/>
    <property type="match status" value="1"/>
</dbReference>
<dbReference type="FunFam" id="3.90.640.10:FF:000007">
    <property type="entry name" value="Actin like 7B"/>
    <property type="match status" value="1"/>
</dbReference>
<dbReference type="dictyBase" id="DDB_G0269544">
    <property type="gene designation" value="act32"/>
</dbReference>
<keyword evidence="9" id="KW-1185">Reference proteome</keyword>
<sequence>MNDINNNNEEIRNSVIIDCGSGFTKVGFSNEELTPRNEFPTIIGRTKYYEVLYGAPNKKVIFAGHEVETQKTNISIKHPIERGSIINWDDMEKLLNYSFHQVLNISCDEYPILITDSPFNSKMNRERLTQLLFETYNSKLASVTNRASLSLIGSGKESAIIAHCGFGESYTVPIYQGKIITKAMSHLPLGGNDLSNFLMEFLKNRDYKFNTYNENLIVNDIKEKLGYVSLNYNLDMQKAATNISSIKEYELVDGRVISLTNELFQSTEPLFQPSLVGCESSSVGGIHEHIYNSFLKCDVQERIQLQNSIVITGGSTLFKGFSERLSNELSNLSPSSLKFNIFEIPDRRNLSWIGGSIFSSLSTFRHHWISLEDYDEYGPQIVNSKQNYFMNS</sequence>
<dbReference type="eggNOG" id="KOG0676">
    <property type="taxonomic scope" value="Eukaryota"/>
</dbReference>
<proteinExistence type="inferred from homology"/>
<dbReference type="KEGG" id="ddi:DDB_G0269544"/>
<gene>
    <name evidence="8" type="primary">act32</name>
    <name evidence="8" type="ORF">DDB_G0269544</name>
</gene>
<evidence type="ECO:0000256" key="6">
    <source>
        <dbReference type="ARBA" id="ARBA00025474"/>
    </source>
</evidence>
<evidence type="ECO:0000313" key="8">
    <source>
        <dbReference type="EMBL" id="EAL72122.1"/>
    </source>
</evidence>
<dbReference type="InterPro" id="IPR004000">
    <property type="entry name" value="Actin"/>
</dbReference>
<dbReference type="InParanoid" id="Q55DS6"/>
<dbReference type="GO" id="GO:0005524">
    <property type="term" value="F:ATP binding"/>
    <property type="evidence" value="ECO:0007669"/>
    <property type="project" value="UniProtKB-KW"/>
</dbReference>
<accession>Q55DS6</accession>
<evidence type="ECO:0000256" key="5">
    <source>
        <dbReference type="ARBA" id="ARBA00023212"/>
    </source>
</evidence>
<dbReference type="FunFam" id="3.30.420.40:FF:000058">
    <property type="entry name" value="Putative actin-related protein 5"/>
    <property type="match status" value="1"/>
</dbReference>
<dbReference type="GO" id="GO:0005856">
    <property type="term" value="C:cytoskeleton"/>
    <property type="evidence" value="ECO:0007669"/>
    <property type="project" value="UniProtKB-SubCell"/>
</dbReference>
<dbReference type="GeneID" id="8617003"/>
<dbReference type="PRINTS" id="PR00190">
    <property type="entry name" value="ACTIN"/>
</dbReference>
<evidence type="ECO:0000256" key="7">
    <source>
        <dbReference type="RuleBase" id="RU000487"/>
    </source>
</evidence>
<dbReference type="Proteomes" id="UP000002195">
    <property type="component" value="Unassembled WGS sequence"/>
</dbReference>
<dbReference type="FunFam" id="3.30.420.40:FF:000148">
    <property type="entry name" value="Actin, alpha skeletal muscle"/>
    <property type="match status" value="1"/>
</dbReference>
<dbReference type="GO" id="GO:0016192">
    <property type="term" value="P:vesicle-mediated transport"/>
    <property type="evidence" value="ECO:0007669"/>
    <property type="project" value="UniProtKB-ARBA"/>
</dbReference>
<name>Q55DS6_DICDI</name>
<dbReference type="RefSeq" id="XP_646055.1">
    <property type="nucleotide sequence ID" value="XM_640963.1"/>
</dbReference>
<dbReference type="VEuPathDB" id="AmoebaDB:DDB_G0269544"/>
<dbReference type="EMBL" id="AAFI02000005">
    <property type="protein sequence ID" value="EAL72122.1"/>
    <property type="molecule type" value="Genomic_DNA"/>
</dbReference>
<dbReference type="STRING" id="44689.Q55DS6"/>
<evidence type="ECO:0000256" key="2">
    <source>
        <dbReference type="ARBA" id="ARBA00022490"/>
    </source>
</evidence>
<dbReference type="Pfam" id="PF00022">
    <property type="entry name" value="Actin"/>
    <property type="match status" value="1"/>
</dbReference>
<comment type="function">
    <text evidence="6">Actins are highly conserved proteins that are involved in various types of cell motility and are ubiquitously expressed in all eukaryotic cells. Multiple isoforms are involved in various cellular functions such as cytoskeleton structure, cell mobility, chromosome movement and muscle contraction.</text>
</comment>
<comment type="caution">
    <text evidence="8">The sequence shown here is derived from an EMBL/GenBank/DDBJ whole genome shotgun (WGS) entry which is preliminary data.</text>
</comment>
<dbReference type="InterPro" id="IPR043129">
    <property type="entry name" value="ATPase_NBD"/>
</dbReference>